<dbReference type="Proteomes" id="UP000236990">
    <property type="component" value="Unassembled WGS sequence"/>
</dbReference>
<comment type="subcellular location">
    <subcellularLocation>
        <location evidence="1">Secreted</location>
        <location evidence="1">Cell wall</location>
        <topology evidence="1">Peptidoglycan-anchor</topology>
    </subcellularLocation>
</comment>
<evidence type="ECO:0000256" key="4">
    <source>
        <dbReference type="ARBA" id="ARBA00022729"/>
    </source>
</evidence>
<keyword evidence="4" id="KW-0732">Signal</keyword>
<evidence type="ECO:0000313" key="8">
    <source>
        <dbReference type="Proteomes" id="UP000236990"/>
    </source>
</evidence>
<evidence type="ECO:0000256" key="3">
    <source>
        <dbReference type="ARBA" id="ARBA00022525"/>
    </source>
</evidence>
<dbReference type="InterPro" id="IPR008966">
    <property type="entry name" value="Adhesion_dom_sf"/>
</dbReference>
<dbReference type="EMBL" id="NKCZ01000128">
    <property type="protein sequence ID" value="POD81744.1"/>
    <property type="molecule type" value="Genomic_DNA"/>
</dbReference>
<evidence type="ECO:0000256" key="2">
    <source>
        <dbReference type="ARBA" id="ARBA00022512"/>
    </source>
</evidence>
<protein>
    <recommendedName>
        <fullName evidence="6">SDR-like Ig domain-containing protein</fullName>
    </recommendedName>
</protein>
<evidence type="ECO:0000313" key="7">
    <source>
        <dbReference type="EMBL" id="POD81744.1"/>
    </source>
</evidence>
<evidence type="ECO:0000256" key="5">
    <source>
        <dbReference type="ARBA" id="ARBA00023088"/>
    </source>
</evidence>
<gene>
    <name evidence="7" type="ORF">S101258_03348</name>
</gene>
<proteinExistence type="predicted"/>
<dbReference type="SUPFAM" id="SSF49401">
    <property type="entry name" value="Bacterial adhesins"/>
    <property type="match status" value="1"/>
</dbReference>
<dbReference type="InterPro" id="IPR041171">
    <property type="entry name" value="SDR_Ig"/>
</dbReference>
<keyword evidence="5" id="KW-0572">Peptidoglycan-anchor</keyword>
<keyword evidence="2" id="KW-0134">Cell wall</keyword>
<keyword evidence="3" id="KW-0964">Secreted</keyword>
<reference evidence="7 8" key="1">
    <citation type="submission" date="2017-06" db="EMBL/GenBank/DDBJ databases">
        <title>Genome sequence of Lactobacillus plantarum subsp. plantarum strain SRCM101258.</title>
        <authorList>
            <person name="Cho S.H."/>
        </authorList>
    </citation>
    <scope>NUCLEOTIDE SEQUENCE [LARGE SCALE GENOMIC DNA]</scope>
    <source>
        <strain evidence="7 8">SRCM101258</strain>
    </source>
</reference>
<dbReference type="Gene3D" id="2.60.40.1280">
    <property type="match status" value="1"/>
</dbReference>
<feature type="domain" description="SDR-like Ig" evidence="6">
    <location>
        <begin position="80"/>
        <end position="161"/>
    </location>
</feature>
<dbReference type="Pfam" id="PF17961">
    <property type="entry name" value="Big_8"/>
    <property type="match status" value="1"/>
</dbReference>
<dbReference type="AlphaFoldDB" id="A0A2S3U113"/>
<evidence type="ECO:0000256" key="1">
    <source>
        <dbReference type="ARBA" id="ARBA00004168"/>
    </source>
</evidence>
<dbReference type="GO" id="GO:0007155">
    <property type="term" value="P:cell adhesion"/>
    <property type="evidence" value="ECO:0007669"/>
    <property type="project" value="InterPro"/>
</dbReference>
<accession>A0A2S3U113</accession>
<organism evidence="7 8">
    <name type="scientific">Lactiplantibacillus plantarum subsp. plantarum</name>
    <dbReference type="NCBI Taxonomy" id="337330"/>
    <lineage>
        <taxon>Bacteria</taxon>
        <taxon>Bacillati</taxon>
        <taxon>Bacillota</taxon>
        <taxon>Bacilli</taxon>
        <taxon>Lactobacillales</taxon>
        <taxon>Lactobacillaceae</taxon>
        <taxon>Lactiplantibacillus</taxon>
    </lineage>
</organism>
<sequence>MYSGVVTSQKDLGENGNYDGSSNCVCRDTVQNEPGQSSQFSKRATVAVQGLDATDATVTDDDGVTYSATDVLSLYANYIAKYHWSIADDVSVTAGSTATVTLPENVVFTNGTQHIDVQKSDGTVVGTFTAETGSQTGTLTFNDYYATSDRYNRQGDLTFYVTGTSATTGSSTTGINKVGWADSNSLDADGNPTKMIWQVVANINSEKWQQVAIVDQLGLYQTHEGTMTMETGHYTDGAFVKDAALGTYDFATQ</sequence>
<evidence type="ECO:0000259" key="6">
    <source>
        <dbReference type="Pfam" id="PF17961"/>
    </source>
</evidence>
<name>A0A2S3U113_LACPN</name>
<comment type="caution">
    <text evidence="7">The sequence shown here is derived from an EMBL/GenBank/DDBJ whole genome shotgun (WGS) entry which is preliminary data.</text>
</comment>
<dbReference type="InterPro" id="IPR011252">
    <property type="entry name" value="Fibrogen-bd_dom1"/>
</dbReference>